<accession>A0A0F9G7Y3</accession>
<name>A0A0F9G7Y3_9ZZZZ</name>
<dbReference type="EMBL" id="LAZR01018837">
    <property type="protein sequence ID" value="KKL94783.1"/>
    <property type="molecule type" value="Genomic_DNA"/>
</dbReference>
<gene>
    <name evidence="1" type="ORF">LCGC14_1861190</name>
</gene>
<sequence length="110" mass="12159">PRGEGGAIAGGIMSCLRAWWPRGMTWVPWFGREANYVTRNQSVVAPQTTPPARFLNCSHNDNKLAALRRCVRRAVPFGRQGWITRIAKELALTSTLGPRGRPSKAAEQDS</sequence>
<dbReference type="AlphaFoldDB" id="A0A0F9G7Y3"/>
<reference evidence="1" key="1">
    <citation type="journal article" date="2015" name="Nature">
        <title>Complex archaea that bridge the gap between prokaryotes and eukaryotes.</title>
        <authorList>
            <person name="Spang A."/>
            <person name="Saw J.H."/>
            <person name="Jorgensen S.L."/>
            <person name="Zaremba-Niedzwiedzka K."/>
            <person name="Martijn J."/>
            <person name="Lind A.E."/>
            <person name="van Eijk R."/>
            <person name="Schleper C."/>
            <person name="Guy L."/>
            <person name="Ettema T.J."/>
        </authorList>
    </citation>
    <scope>NUCLEOTIDE SEQUENCE</scope>
</reference>
<evidence type="ECO:0000313" key="1">
    <source>
        <dbReference type="EMBL" id="KKL94783.1"/>
    </source>
</evidence>
<comment type="caution">
    <text evidence="1">The sequence shown here is derived from an EMBL/GenBank/DDBJ whole genome shotgun (WGS) entry which is preliminary data.</text>
</comment>
<proteinExistence type="predicted"/>
<feature type="non-terminal residue" evidence="1">
    <location>
        <position position="1"/>
    </location>
</feature>
<organism evidence="1">
    <name type="scientific">marine sediment metagenome</name>
    <dbReference type="NCBI Taxonomy" id="412755"/>
    <lineage>
        <taxon>unclassified sequences</taxon>
        <taxon>metagenomes</taxon>
        <taxon>ecological metagenomes</taxon>
    </lineage>
</organism>
<protein>
    <submittedName>
        <fullName evidence="1">Uncharacterized protein</fullName>
    </submittedName>
</protein>